<evidence type="ECO:0000256" key="10">
    <source>
        <dbReference type="SAM" id="Phobius"/>
    </source>
</evidence>
<feature type="transmembrane region" description="Helical" evidence="10">
    <location>
        <begin position="152"/>
        <end position="173"/>
    </location>
</feature>
<sequence>MSADQTARPEAAGPAAARPLRLGEGYGLSARIAAEAAGAFLLFFGAMGIGMFNPQGGFAVPFGFGFAVVAGMLAFGHISGGHFNPAITLGSALAGRTRWKSVLPYVIAQLAGTSLAAVVLWVVMLSHPVGSQAAQVFSSVANKYASGDELGFGMAGVFLAETIATAVLVAVYLGTTSSKERLRGAPYAVGLAFAVLTAVLIPISNAGMNPARSTAGVYFAEPAALGDLWLFWVAPLLGAVIAGLLYRSAETVPPATVEAGAAGGTPEQAVQMQAPAGRPVQAGSQVDTGTREAGRPAAGSSAPAAEAQSAAKDDRGAEEARDFFDGGTDGKRDQGK</sequence>
<dbReference type="SUPFAM" id="SSF81338">
    <property type="entry name" value="Aquaporin-like"/>
    <property type="match status" value="1"/>
</dbReference>
<dbReference type="PANTHER" id="PTHR19139">
    <property type="entry name" value="AQUAPORIN TRANSPORTER"/>
    <property type="match status" value="1"/>
</dbReference>
<dbReference type="InterPro" id="IPR023271">
    <property type="entry name" value="Aquaporin-like"/>
</dbReference>
<evidence type="ECO:0000256" key="7">
    <source>
        <dbReference type="ARBA" id="ARBA00023136"/>
    </source>
</evidence>
<feature type="compositionally biased region" description="Low complexity" evidence="9">
    <location>
        <begin position="295"/>
        <end position="310"/>
    </location>
</feature>
<keyword evidence="6 10" id="KW-1133">Transmembrane helix</keyword>
<proteinExistence type="inferred from homology"/>
<dbReference type="InterPro" id="IPR022357">
    <property type="entry name" value="MIP_CS"/>
</dbReference>
<dbReference type="PANTHER" id="PTHR19139:SF199">
    <property type="entry name" value="MIP17260P"/>
    <property type="match status" value="1"/>
</dbReference>
<feature type="region of interest" description="Disordered" evidence="9">
    <location>
        <begin position="257"/>
        <end position="336"/>
    </location>
</feature>
<feature type="compositionally biased region" description="Basic and acidic residues" evidence="9">
    <location>
        <begin position="311"/>
        <end position="336"/>
    </location>
</feature>
<dbReference type="Pfam" id="PF00230">
    <property type="entry name" value="MIP"/>
    <property type="match status" value="1"/>
</dbReference>
<evidence type="ECO:0000256" key="4">
    <source>
        <dbReference type="ARBA" id="ARBA00022475"/>
    </source>
</evidence>
<accession>A0ABQ5MS33</accession>
<dbReference type="PRINTS" id="PR00783">
    <property type="entry name" value="MINTRINSICP"/>
</dbReference>
<organism evidence="11 12">
    <name type="scientific">Arthrobacter mangrovi</name>
    <dbReference type="NCBI Taxonomy" id="2966350"/>
    <lineage>
        <taxon>Bacteria</taxon>
        <taxon>Bacillati</taxon>
        <taxon>Actinomycetota</taxon>
        <taxon>Actinomycetes</taxon>
        <taxon>Micrococcales</taxon>
        <taxon>Micrococcaceae</taxon>
        <taxon>Arthrobacter</taxon>
    </lineage>
</organism>
<dbReference type="EMBL" id="BRVS01000005">
    <property type="protein sequence ID" value="GLB66778.1"/>
    <property type="molecule type" value="Genomic_DNA"/>
</dbReference>
<evidence type="ECO:0000313" key="12">
    <source>
        <dbReference type="Proteomes" id="UP001209654"/>
    </source>
</evidence>
<evidence type="ECO:0000256" key="6">
    <source>
        <dbReference type="ARBA" id="ARBA00022989"/>
    </source>
</evidence>
<protein>
    <recommendedName>
        <fullName evidence="13">Porin</fullName>
    </recommendedName>
</protein>
<evidence type="ECO:0000256" key="3">
    <source>
        <dbReference type="ARBA" id="ARBA00022448"/>
    </source>
</evidence>
<dbReference type="PROSITE" id="PS00221">
    <property type="entry name" value="MIP"/>
    <property type="match status" value="1"/>
</dbReference>
<keyword evidence="5 8" id="KW-0812">Transmembrane</keyword>
<feature type="transmembrane region" description="Helical" evidence="10">
    <location>
        <begin position="58"/>
        <end position="81"/>
    </location>
</feature>
<comment type="subcellular location">
    <subcellularLocation>
        <location evidence="1">Cell membrane</location>
        <topology evidence="1">Multi-pass membrane protein</topology>
    </subcellularLocation>
</comment>
<name>A0ABQ5MS33_9MICC</name>
<evidence type="ECO:0008006" key="13">
    <source>
        <dbReference type="Google" id="ProtNLM"/>
    </source>
</evidence>
<dbReference type="InterPro" id="IPR034294">
    <property type="entry name" value="Aquaporin_transptr"/>
</dbReference>
<evidence type="ECO:0000256" key="9">
    <source>
        <dbReference type="SAM" id="MobiDB-lite"/>
    </source>
</evidence>
<reference evidence="11 12" key="1">
    <citation type="journal article" date="2023" name="Int. J. Syst. Evol. Microbiol.">
        <title>Arthrobacter mangrovi sp. nov., an actinobacterium isolated from the rhizosphere of a mangrove.</title>
        <authorList>
            <person name="Hamada M."/>
            <person name="Saitou S."/>
            <person name="Enomoto N."/>
            <person name="Nanri K."/>
            <person name="Hidaka K."/>
            <person name="Miura T."/>
            <person name="Tamura T."/>
        </authorList>
    </citation>
    <scope>NUCLEOTIDE SEQUENCE [LARGE SCALE GENOMIC DNA]</scope>
    <source>
        <strain evidence="11 12">NBRC 112813</strain>
    </source>
</reference>
<feature type="transmembrane region" description="Helical" evidence="10">
    <location>
        <begin position="102"/>
        <end position="124"/>
    </location>
</feature>
<gene>
    <name evidence="11" type="ORF">AHIS1636_12170</name>
</gene>
<evidence type="ECO:0000256" key="2">
    <source>
        <dbReference type="ARBA" id="ARBA00006175"/>
    </source>
</evidence>
<comment type="caution">
    <text evidence="11">The sequence shown here is derived from an EMBL/GenBank/DDBJ whole genome shotgun (WGS) entry which is preliminary data.</text>
</comment>
<dbReference type="Proteomes" id="UP001209654">
    <property type="component" value="Unassembled WGS sequence"/>
</dbReference>
<keyword evidence="4" id="KW-1003">Cell membrane</keyword>
<evidence type="ECO:0000313" key="11">
    <source>
        <dbReference type="EMBL" id="GLB66778.1"/>
    </source>
</evidence>
<feature type="transmembrane region" description="Helical" evidence="10">
    <location>
        <begin position="185"/>
        <end position="208"/>
    </location>
</feature>
<evidence type="ECO:0000256" key="8">
    <source>
        <dbReference type="RuleBase" id="RU000477"/>
    </source>
</evidence>
<feature type="transmembrane region" description="Helical" evidence="10">
    <location>
        <begin position="28"/>
        <end position="52"/>
    </location>
</feature>
<dbReference type="InterPro" id="IPR000425">
    <property type="entry name" value="MIP"/>
</dbReference>
<comment type="similarity">
    <text evidence="2 8">Belongs to the MIP/aquaporin (TC 1.A.8) family.</text>
</comment>
<keyword evidence="12" id="KW-1185">Reference proteome</keyword>
<dbReference type="Gene3D" id="1.20.1080.10">
    <property type="entry name" value="Glycerol uptake facilitator protein"/>
    <property type="match status" value="1"/>
</dbReference>
<keyword evidence="7 10" id="KW-0472">Membrane</keyword>
<dbReference type="RefSeq" id="WP_264794934.1">
    <property type="nucleotide sequence ID" value="NZ_BRVS01000005.1"/>
</dbReference>
<feature type="transmembrane region" description="Helical" evidence="10">
    <location>
        <begin position="228"/>
        <end position="246"/>
    </location>
</feature>
<evidence type="ECO:0000256" key="5">
    <source>
        <dbReference type="ARBA" id="ARBA00022692"/>
    </source>
</evidence>
<evidence type="ECO:0000256" key="1">
    <source>
        <dbReference type="ARBA" id="ARBA00004651"/>
    </source>
</evidence>
<keyword evidence="3 8" id="KW-0813">Transport</keyword>